<gene>
    <name evidence="3" type="ORF">MGAL_10B086518</name>
</gene>
<evidence type="ECO:0000256" key="2">
    <source>
        <dbReference type="SAM" id="MobiDB-lite"/>
    </source>
</evidence>
<keyword evidence="1" id="KW-0175">Coiled coil</keyword>
<evidence type="ECO:0000313" key="4">
    <source>
        <dbReference type="Proteomes" id="UP000596742"/>
    </source>
</evidence>
<name>A0A8B6CJU9_MYTGA</name>
<evidence type="ECO:0000256" key="1">
    <source>
        <dbReference type="SAM" id="Coils"/>
    </source>
</evidence>
<sequence>MSENNMASPMKVNNDSQGEIQNDTLVTCSQPASTITPQQSISNKRSLPDSPDNLPATLKQKTRQLRRRGNSMGDLTEIDNPKKAASIRKSVADRVLEALSSPEVLNTIIPILSKQISDTLEPIIEAEVKKCVAEEIQPLLQKLDCQSSIVETQKQQLIKQFIQLSSLQRTTQDQITSNNEREKEINFLYNRVALLENRLEIQEQYSRRTSLRFNNVAIPADRIQGAKIVHPVDTDSIILDICNNKLGLDIGIGDIGRSHVIGKLKQGRSQVIVRFISYRTRQLVYSNKKALKGDPNGTFITENLTHFRTNLVKQLATLKYNNKINACWTTDGRIFVKVNANSQKRIINNLDDISDLESDIQQLEERTNTNNSDGM</sequence>
<organism evidence="3 4">
    <name type="scientific">Mytilus galloprovincialis</name>
    <name type="common">Mediterranean mussel</name>
    <dbReference type="NCBI Taxonomy" id="29158"/>
    <lineage>
        <taxon>Eukaryota</taxon>
        <taxon>Metazoa</taxon>
        <taxon>Spiralia</taxon>
        <taxon>Lophotrochozoa</taxon>
        <taxon>Mollusca</taxon>
        <taxon>Bivalvia</taxon>
        <taxon>Autobranchia</taxon>
        <taxon>Pteriomorphia</taxon>
        <taxon>Mytilida</taxon>
        <taxon>Mytiloidea</taxon>
        <taxon>Mytilidae</taxon>
        <taxon>Mytilinae</taxon>
        <taxon>Mytilus</taxon>
    </lineage>
</organism>
<feature type="region of interest" description="Disordered" evidence="2">
    <location>
        <begin position="1"/>
        <end position="57"/>
    </location>
</feature>
<reference evidence="3" key="1">
    <citation type="submission" date="2018-11" db="EMBL/GenBank/DDBJ databases">
        <authorList>
            <person name="Alioto T."/>
            <person name="Alioto T."/>
        </authorList>
    </citation>
    <scope>NUCLEOTIDE SEQUENCE</scope>
</reference>
<protein>
    <submittedName>
        <fullName evidence="3">Uncharacterized protein</fullName>
    </submittedName>
</protein>
<dbReference type="OrthoDB" id="6166462at2759"/>
<proteinExistence type="predicted"/>
<keyword evidence="4" id="KW-1185">Reference proteome</keyword>
<dbReference type="EMBL" id="UYJE01001854">
    <property type="protein sequence ID" value="VDI05693.1"/>
    <property type="molecule type" value="Genomic_DNA"/>
</dbReference>
<dbReference type="AlphaFoldDB" id="A0A8B6CJU9"/>
<comment type="caution">
    <text evidence="3">The sequence shown here is derived from an EMBL/GenBank/DDBJ whole genome shotgun (WGS) entry which is preliminary data.</text>
</comment>
<dbReference type="Proteomes" id="UP000596742">
    <property type="component" value="Unassembled WGS sequence"/>
</dbReference>
<evidence type="ECO:0000313" key="3">
    <source>
        <dbReference type="EMBL" id="VDI05693.1"/>
    </source>
</evidence>
<feature type="coiled-coil region" evidence="1">
    <location>
        <begin position="346"/>
        <end position="373"/>
    </location>
</feature>
<feature type="compositionally biased region" description="Polar residues" evidence="2">
    <location>
        <begin position="1"/>
        <end position="45"/>
    </location>
</feature>
<accession>A0A8B6CJU9</accession>